<keyword evidence="5 7" id="KW-0520">NAD</keyword>
<dbReference type="InterPro" id="IPR014027">
    <property type="entry name" value="UDP-Glc/GDP-Man_DH_C"/>
</dbReference>
<feature type="binding site" evidence="9">
    <location>
        <position position="322"/>
    </location>
    <ligand>
        <name>substrate</name>
    </ligand>
</feature>
<feature type="binding site" evidence="9">
    <location>
        <position position="202"/>
    </location>
    <ligand>
        <name>substrate</name>
    </ligand>
</feature>
<dbReference type="EC" id="1.1.1.22" evidence="3 7"/>
<proteinExistence type="inferred from homology"/>
<dbReference type="InterPro" id="IPR008927">
    <property type="entry name" value="6-PGluconate_DH-like_C_sf"/>
</dbReference>
<dbReference type="InterPro" id="IPR001732">
    <property type="entry name" value="UDP-Glc/GDP-Man_DH_N"/>
</dbReference>
<feature type="binding site" evidence="10">
    <location>
        <position position="153"/>
    </location>
    <ligand>
        <name>NAD(+)</name>
        <dbReference type="ChEBI" id="CHEBI:57540"/>
    </ligand>
</feature>
<evidence type="ECO:0000256" key="5">
    <source>
        <dbReference type="ARBA" id="ARBA00023027"/>
    </source>
</evidence>
<evidence type="ECO:0000256" key="7">
    <source>
        <dbReference type="PIRNR" id="PIRNR000124"/>
    </source>
</evidence>
<dbReference type="GO" id="GO:0006065">
    <property type="term" value="P:UDP-glucuronate biosynthetic process"/>
    <property type="evidence" value="ECO:0007669"/>
    <property type="project" value="UniProtKB-UniPathway"/>
</dbReference>
<feature type="binding site" evidence="10">
    <location>
        <position position="89"/>
    </location>
    <ligand>
        <name>NAD(+)</name>
        <dbReference type="ChEBI" id="CHEBI:57540"/>
    </ligand>
</feature>
<dbReference type="AlphaFoldDB" id="A0A370B1G0"/>
<dbReference type="SUPFAM" id="SSF51735">
    <property type="entry name" value="NAD(P)-binding Rossmann-fold domains"/>
    <property type="match status" value="1"/>
</dbReference>
<dbReference type="Pfam" id="PF03720">
    <property type="entry name" value="UDPG_MGDP_dh_C"/>
    <property type="match status" value="1"/>
</dbReference>
<dbReference type="Proteomes" id="UP000253741">
    <property type="component" value="Unassembled WGS sequence"/>
</dbReference>
<dbReference type="SUPFAM" id="SSF52413">
    <property type="entry name" value="UDP-glucose/GDP-mannose dehydrogenase C-terminal domain"/>
    <property type="match status" value="1"/>
</dbReference>
<evidence type="ECO:0000256" key="8">
    <source>
        <dbReference type="PIRSR" id="PIRSR500134-1"/>
    </source>
</evidence>
<feature type="binding site" evidence="10">
    <location>
        <position position="329"/>
    </location>
    <ligand>
        <name>NAD(+)</name>
        <dbReference type="ChEBI" id="CHEBI:57540"/>
    </ligand>
</feature>
<protein>
    <recommendedName>
        <fullName evidence="3 7">UDP-glucose 6-dehydrogenase</fullName>
        <ecNumber evidence="3 7">1.1.1.22</ecNumber>
    </recommendedName>
</protein>
<dbReference type="NCBIfam" id="TIGR03026">
    <property type="entry name" value="NDP-sugDHase"/>
    <property type="match status" value="1"/>
</dbReference>
<dbReference type="Pfam" id="PF03721">
    <property type="entry name" value="UDPG_MGDP_dh_N"/>
    <property type="match status" value="1"/>
</dbReference>
<evidence type="ECO:0000256" key="1">
    <source>
        <dbReference type="ARBA" id="ARBA00004701"/>
    </source>
</evidence>
<dbReference type="SUPFAM" id="SSF48179">
    <property type="entry name" value="6-phosphogluconate dehydrogenase C-terminal domain-like"/>
    <property type="match status" value="1"/>
</dbReference>
<evidence type="ECO:0000256" key="2">
    <source>
        <dbReference type="ARBA" id="ARBA00006601"/>
    </source>
</evidence>
<dbReference type="PIRSF" id="PIRSF500134">
    <property type="entry name" value="UDPglc_DH_bac"/>
    <property type="match status" value="1"/>
</dbReference>
<dbReference type="GO" id="GO:0051287">
    <property type="term" value="F:NAD binding"/>
    <property type="evidence" value="ECO:0007669"/>
    <property type="project" value="InterPro"/>
</dbReference>
<dbReference type="PANTHER" id="PTHR43750">
    <property type="entry name" value="UDP-GLUCOSE 6-DEHYDROGENASE TUAD"/>
    <property type="match status" value="1"/>
</dbReference>
<dbReference type="InterPro" id="IPR028357">
    <property type="entry name" value="UDPglc_DH_bac"/>
</dbReference>
<sequence length="437" mass="46381">MEHRQITVIGTGYVGLTTGACLASLGHRVVCADSDAGKVERLRRAEVDILEPGLERTVRAGLDSGRLTFVKDTRGAVAEAEVVFLCLPTPMGVAGAADLAAVEAVADEVRDRLPRGCTVVNKSTVPVGTAERVAALLGRPDVTVVSNPEFLREGHAVDDFLHPDRIVVGAADTDAARRVADLYVGIDAPRVLTDTAGAELAKYAANFFLAMKLSFANNLATLCERLGANVDDVVAGIGHDPRIGGDFLQPGPGWGGSCLPKDTHALLRVCEESGVEFPLLRAAIETNVEHQRRLVERVAAGCAGADGSLRGVRIGLLGLTFKAGTSDLRDSPALAIARQLRERGAELSAYDPALSDLRPDLGDLLTITGTPLEALDGARACVVLTEWPHFRDLDWEAVAGRLGTPLVYDFRNVLDPVRLDRAGLSWEGIGRSLAMAH</sequence>
<evidence type="ECO:0000256" key="4">
    <source>
        <dbReference type="ARBA" id="ARBA00023002"/>
    </source>
</evidence>
<dbReference type="InterPro" id="IPR036220">
    <property type="entry name" value="UDP-Glc/GDP-Man_DH_C_sf"/>
</dbReference>
<feature type="binding site" evidence="9">
    <location>
        <begin position="150"/>
        <end position="153"/>
    </location>
    <ligand>
        <name>substrate</name>
    </ligand>
</feature>
<dbReference type="GO" id="GO:0003979">
    <property type="term" value="F:UDP-glucose 6-dehydrogenase activity"/>
    <property type="evidence" value="ECO:0007669"/>
    <property type="project" value="UniProtKB-EC"/>
</dbReference>
<gene>
    <name evidence="12" type="ORF">DVH02_31185</name>
</gene>
<evidence type="ECO:0000259" key="11">
    <source>
        <dbReference type="SMART" id="SM00984"/>
    </source>
</evidence>
<dbReference type="EMBL" id="QQNA01000337">
    <property type="protein sequence ID" value="RDG33703.1"/>
    <property type="molecule type" value="Genomic_DNA"/>
</dbReference>
<evidence type="ECO:0000313" key="13">
    <source>
        <dbReference type="Proteomes" id="UP000253741"/>
    </source>
</evidence>
<evidence type="ECO:0000256" key="6">
    <source>
        <dbReference type="ARBA" id="ARBA00047473"/>
    </source>
</evidence>
<dbReference type="OrthoDB" id="5193947at2"/>
<dbReference type="Gene3D" id="1.20.5.100">
    <property type="entry name" value="Cytochrome c1, transmembrane anchor, C-terminal"/>
    <property type="match status" value="1"/>
</dbReference>
<dbReference type="InterPro" id="IPR014026">
    <property type="entry name" value="UDP-Glc/GDP-Man_DH_dimer"/>
</dbReference>
<feature type="binding site" evidence="10">
    <location>
        <position position="33"/>
    </location>
    <ligand>
        <name>NAD(+)</name>
        <dbReference type="ChEBI" id="CHEBI:57540"/>
    </ligand>
</feature>
<comment type="caution">
    <text evidence="12">The sequence shown here is derived from an EMBL/GenBank/DDBJ whole genome shotgun (WGS) entry which is preliminary data.</text>
</comment>
<dbReference type="PANTHER" id="PTHR43750:SF3">
    <property type="entry name" value="UDP-GLUCOSE 6-DEHYDROGENASE TUAD"/>
    <property type="match status" value="1"/>
</dbReference>
<comment type="catalytic activity">
    <reaction evidence="6 7">
        <text>UDP-alpha-D-glucose + 2 NAD(+) + H2O = UDP-alpha-D-glucuronate + 2 NADH + 3 H(+)</text>
        <dbReference type="Rhea" id="RHEA:23596"/>
        <dbReference type="ChEBI" id="CHEBI:15377"/>
        <dbReference type="ChEBI" id="CHEBI:15378"/>
        <dbReference type="ChEBI" id="CHEBI:57540"/>
        <dbReference type="ChEBI" id="CHEBI:57945"/>
        <dbReference type="ChEBI" id="CHEBI:58052"/>
        <dbReference type="ChEBI" id="CHEBI:58885"/>
        <dbReference type="EC" id="1.1.1.22"/>
    </reaction>
</comment>
<evidence type="ECO:0000256" key="9">
    <source>
        <dbReference type="PIRSR" id="PIRSR500134-2"/>
    </source>
</evidence>
<evidence type="ECO:0000256" key="3">
    <source>
        <dbReference type="ARBA" id="ARBA00012954"/>
    </source>
</evidence>
<feature type="binding site" evidence="9">
    <location>
        <begin position="247"/>
        <end position="251"/>
    </location>
    <ligand>
        <name>substrate</name>
    </ligand>
</feature>
<dbReference type="RefSeq" id="WP_114627205.1">
    <property type="nucleotide sequence ID" value="NZ_QQNA01000337.1"/>
</dbReference>
<reference evidence="12 13" key="1">
    <citation type="submission" date="2018-07" db="EMBL/GenBank/DDBJ databases">
        <title>Streptomyces species from bats.</title>
        <authorList>
            <person name="Dunlap C."/>
        </authorList>
    </citation>
    <scope>NUCLEOTIDE SEQUENCE [LARGE SCALE GENOMIC DNA]</scope>
    <source>
        <strain evidence="12 13">AC230</strain>
    </source>
</reference>
<feature type="binding site" evidence="10">
    <location>
        <position position="38"/>
    </location>
    <ligand>
        <name>NAD(+)</name>
        <dbReference type="ChEBI" id="CHEBI:57540"/>
    </ligand>
</feature>
<organism evidence="12 13">
    <name type="scientific">Streptomyces corynorhini</name>
    <dbReference type="NCBI Taxonomy" id="2282652"/>
    <lineage>
        <taxon>Bacteria</taxon>
        <taxon>Bacillati</taxon>
        <taxon>Actinomycetota</taxon>
        <taxon>Actinomycetes</taxon>
        <taxon>Kitasatosporales</taxon>
        <taxon>Streptomycetaceae</taxon>
        <taxon>Streptomyces</taxon>
    </lineage>
</organism>
<evidence type="ECO:0000256" key="10">
    <source>
        <dbReference type="PIRSR" id="PIRSR500134-3"/>
    </source>
</evidence>
<feature type="active site" description="Nucleophile" evidence="8">
    <location>
        <position position="258"/>
    </location>
</feature>
<keyword evidence="4 7" id="KW-0560">Oxidoreductase</keyword>
<feature type="binding site" evidence="10">
    <location>
        <position position="124"/>
    </location>
    <ligand>
        <name>NAD(+)</name>
        <dbReference type="ChEBI" id="CHEBI:57540"/>
    </ligand>
</feature>
<feature type="domain" description="UDP-glucose/GDP-mannose dehydrogenase C-terminal" evidence="11">
    <location>
        <begin position="315"/>
        <end position="416"/>
    </location>
</feature>
<comment type="similarity">
    <text evidence="2 7">Belongs to the UDP-glucose/GDP-mannose dehydrogenase family.</text>
</comment>
<feature type="binding site" evidence="10">
    <location>
        <position position="261"/>
    </location>
    <ligand>
        <name>NAD(+)</name>
        <dbReference type="ChEBI" id="CHEBI:57540"/>
    </ligand>
</feature>
<dbReference type="GO" id="GO:0000271">
    <property type="term" value="P:polysaccharide biosynthetic process"/>
    <property type="evidence" value="ECO:0007669"/>
    <property type="project" value="InterPro"/>
</dbReference>
<dbReference type="InterPro" id="IPR036291">
    <property type="entry name" value="NAD(P)-bd_dom_sf"/>
</dbReference>
<dbReference type="PIRSF" id="PIRSF000124">
    <property type="entry name" value="UDPglc_GDPman_dh"/>
    <property type="match status" value="1"/>
</dbReference>
<accession>A0A370B1G0</accession>
<dbReference type="PROSITE" id="PS51257">
    <property type="entry name" value="PROKAR_LIPOPROTEIN"/>
    <property type="match status" value="1"/>
</dbReference>
<dbReference type="Gene3D" id="3.40.50.720">
    <property type="entry name" value="NAD(P)-binding Rossmann-like Domain"/>
    <property type="match status" value="2"/>
</dbReference>
<dbReference type="Pfam" id="PF00984">
    <property type="entry name" value="UDPG_MGDP_dh"/>
    <property type="match status" value="1"/>
</dbReference>
<comment type="pathway">
    <text evidence="1">Nucleotide-sugar biosynthesis; UDP-alpha-D-glucuronate biosynthesis; UDP-alpha-D-glucuronate from UDP-alpha-D-glucose: step 1/1.</text>
</comment>
<keyword evidence="13" id="KW-1185">Reference proteome</keyword>
<dbReference type="InterPro" id="IPR017476">
    <property type="entry name" value="UDP-Glc/GDP-Man"/>
</dbReference>
<dbReference type="UniPathway" id="UPA00038">
    <property type="reaction ID" value="UER00491"/>
</dbReference>
<dbReference type="SMART" id="SM00984">
    <property type="entry name" value="UDPG_MGDP_dh_C"/>
    <property type="match status" value="1"/>
</dbReference>
<name>A0A370B1G0_9ACTN</name>
<feature type="binding site" evidence="9">
    <location>
        <position position="255"/>
    </location>
    <ligand>
        <name>substrate</name>
    </ligand>
</feature>
<evidence type="ECO:0000313" key="12">
    <source>
        <dbReference type="EMBL" id="RDG33703.1"/>
    </source>
</evidence>